<keyword evidence="9" id="KW-0998">Cell outer membrane</keyword>
<feature type="chain" id="PRO_5014129745" evidence="12">
    <location>
        <begin position="21"/>
        <end position="320"/>
    </location>
</feature>
<dbReference type="EMBL" id="CP006718">
    <property type="protein sequence ID" value="AGV18723.1"/>
    <property type="molecule type" value="Genomic_DNA"/>
</dbReference>
<keyword evidence="12" id="KW-0732">Signal</keyword>
<evidence type="ECO:0000256" key="6">
    <source>
        <dbReference type="ARBA" id="ARBA00023065"/>
    </source>
</evidence>
<proteinExistence type="inferred from homology"/>
<evidence type="ECO:0000259" key="13">
    <source>
        <dbReference type="PROSITE" id="PS51123"/>
    </source>
</evidence>
<dbReference type="PANTHER" id="PTHR30329">
    <property type="entry name" value="STATOR ELEMENT OF FLAGELLAR MOTOR COMPLEX"/>
    <property type="match status" value="1"/>
</dbReference>
<dbReference type="PROSITE" id="PS51123">
    <property type="entry name" value="OMPA_2"/>
    <property type="match status" value="1"/>
</dbReference>
<sequence length="320" mass="34375">MKKLAAVISASLLMASAAQAEVYVGGKMGKSWMEDACVAGQACDKDDSTLGAFVGYEMNKYFAVEAGFDNIGDFNQTSFGGHVEAITLAPKFSLPITEDIALYGKVGGAYVMFDGKDDYSYLGAAGLEFNLSQNVTARAEYQTLTDISNDVTRATGNTATLGVSFKFGGNDEPVIVEEPVVVEEVVVEEVVEEPVVVTKTFETQTIGTGSFDLNSTTLKPESAAKLDNLVAFLNEHPQANVEVVGYTDTSGPAAYNLKVSEKRAESVANALVEKGIDSSRIQARGEGENNPIASNDTREGRQQNRRVEIVVPEFEYQVQQ</sequence>
<dbReference type="Gene3D" id="2.40.160.20">
    <property type="match status" value="1"/>
</dbReference>
<dbReference type="InterPro" id="IPR006665">
    <property type="entry name" value="OmpA-like"/>
</dbReference>
<dbReference type="AlphaFoldDB" id="A0A2I3CG84"/>
<evidence type="ECO:0000256" key="1">
    <source>
        <dbReference type="ARBA" id="ARBA00004571"/>
    </source>
</evidence>
<evidence type="ECO:0000256" key="2">
    <source>
        <dbReference type="ARBA" id="ARBA00005710"/>
    </source>
</evidence>
<evidence type="ECO:0000256" key="11">
    <source>
        <dbReference type="SAM" id="MobiDB-lite"/>
    </source>
</evidence>
<gene>
    <name evidence="14" type="ORF">N646_2913</name>
</gene>
<dbReference type="PRINTS" id="PR01021">
    <property type="entry name" value="OMPADOMAIN"/>
</dbReference>
<dbReference type="HOGENOM" id="CLU_031536_0_1_6"/>
<evidence type="ECO:0000256" key="9">
    <source>
        <dbReference type="ARBA" id="ARBA00023237"/>
    </source>
</evidence>
<keyword evidence="8 10" id="KW-0472">Membrane</keyword>
<evidence type="ECO:0000256" key="7">
    <source>
        <dbReference type="ARBA" id="ARBA00023114"/>
    </source>
</evidence>
<comment type="subcellular location">
    <subcellularLocation>
        <location evidence="1">Cell outer membrane</location>
        <topology evidence="1">Multi-pass membrane protein</topology>
    </subcellularLocation>
</comment>
<dbReference type="GO" id="GO:0006811">
    <property type="term" value="P:monoatomic ion transport"/>
    <property type="evidence" value="ECO:0007669"/>
    <property type="project" value="UniProtKB-KW"/>
</dbReference>
<dbReference type="PANTHER" id="PTHR30329:SF21">
    <property type="entry name" value="LIPOPROTEIN YIAD-RELATED"/>
    <property type="match status" value="1"/>
</dbReference>
<dbReference type="Proteomes" id="UP000016714">
    <property type="component" value="Chromosome 1"/>
</dbReference>
<dbReference type="SUPFAM" id="SSF56925">
    <property type="entry name" value="OMPA-like"/>
    <property type="match status" value="1"/>
</dbReference>
<dbReference type="InterPro" id="IPR006664">
    <property type="entry name" value="OMP_bac"/>
</dbReference>
<comment type="similarity">
    <text evidence="2">Belongs to the outer membrane OOP (TC 1.B.6) superfamily. OmpA family.</text>
</comment>
<dbReference type="RefSeq" id="WP_006743033.1">
    <property type="nucleotide sequence ID" value="NC_022349.1"/>
</dbReference>
<dbReference type="InterPro" id="IPR050330">
    <property type="entry name" value="Bact_OuterMem_StrucFunc"/>
</dbReference>
<accession>A0A2I3CG84</accession>
<evidence type="ECO:0000256" key="12">
    <source>
        <dbReference type="SAM" id="SignalP"/>
    </source>
</evidence>
<dbReference type="GO" id="GO:0046930">
    <property type="term" value="C:pore complex"/>
    <property type="evidence" value="ECO:0007669"/>
    <property type="project" value="UniProtKB-KW"/>
</dbReference>
<feature type="region of interest" description="Disordered" evidence="11">
    <location>
        <begin position="280"/>
        <end position="304"/>
    </location>
</feature>
<dbReference type="InterPro" id="IPR011250">
    <property type="entry name" value="OMP/PagP_B-barrel"/>
</dbReference>
<reference evidence="14 15" key="1">
    <citation type="journal article" date="2015" name="Genome Announc.">
        <title>Complete genome sequence of Vibrio alginolyticus ATCC 17749.</title>
        <authorList>
            <person name="Liu X.F."/>
            <person name="Cao Y."/>
            <person name="Zhang H.L."/>
            <person name="Chen Y.J."/>
            <person name="Hu C.J."/>
        </authorList>
    </citation>
    <scope>NUCLEOTIDE SEQUENCE [LARGE SCALE GENOMIC DNA]</scope>
    <source>
        <strain evidence="15">ATCC 17749 / DSM 2171 / NBRC 15630 / NCIMB 1903 / NCTC 12160 / XII-53</strain>
    </source>
</reference>
<dbReference type="Pfam" id="PF00691">
    <property type="entry name" value="OmpA"/>
    <property type="match status" value="1"/>
</dbReference>
<keyword evidence="5" id="KW-0812">Transmembrane</keyword>
<dbReference type="InterPro" id="IPR000498">
    <property type="entry name" value="OmpA-like_TM_dom"/>
</dbReference>
<name>A0A2I3CG84_VIBAX</name>
<dbReference type="SUPFAM" id="SSF103088">
    <property type="entry name" value="OmpA-like"/>
    <property type="match status" value="1"/>
</dbReference>
<feature type="signal peptide" evidence="12">
    <location>
        <begin position="1"/>
        <end position="20"/>
    </location>
</feature>
<evidence type="ECO:0000313" key="14">
    <source>
        <dbReference type="EMBL" id="AGV18723.1"/>
    </source>
</evidence>
<dbReference type="GO" id="GO:0015288">
    <property type="term" value="F:porin activity"/>
    <property type="evidence" value="ECO:0007669"/>
    <property type="project" value="UniProtKB-KW"/>
</dbReference>
<dbReference type="GO" id="GO:0009279">
    <property type="term" value="C:cell outer membrane"/>
    <property type="evidence" value="ECO:0007669"/>
    <property type="project" value="UniProtKB-SubCell"/>
</dbReference>
<evidence type="ECO:0000256" key="10">
    <source>
        <dbReference type="PROSITE-ProRule" id="PRU00473"/>
    </source>
</evidence>
<organism evidence="14 15">
    <name type="scientific">Vibrio alginolyticus (strain ATCC 17749 / DSM 2171 / NBRC 15630 / NCIMB 1903 / NCTC 12160 / XII-53)</name>
    <dbReference type="NCBI Taxonomy" id="1219076"/>
    <lineage>
        <taxon>Bacteria</taxon>
        <taxon>Pseudomonadati</taxon>
        <taxon>Pseudomonadota</taxon>
        <taxon>Gammaproteobacteria</taxon>
        <taxon>Vibrionales</taxon>
        <taxon>Vibrionaceae</taxon>
        <taxon>Vibrio</taxon>
    </lineage>
</organism>
<keyword evidence="3" id="KW-0813">Transport</keyword>
<dbReference type="Gene3D" id="3.30.1330.60">
    <property type="entry name" value="OmpA-like domain"/>
    <property type="match status" value="1"/>
</dbReference>
<dbReference type="InterPro" id="IPR036737">
    <property type="entry name" value="OmpA-like_sf"/>
</dbReference>
<keyword evidence="4" id="KW-1134">Transmembrane beta strand</keyword>
<dbReference type="Pfam" id="PF01389">
    <property type="entry name" value="OmpA_membrane"/>
    <property type="match status" value="1"/>
</dbReference>
<dbReference type="GeneID" id="45028380"/>
<keyword evidence="7" id="KW-0626">Porin</keyword>
<evidence type="ECO:0000313" key="15">
    <source>
        <dbReference type="Proteomes" id="UP000016714"/>
    </source>
</evidence>
<evidence type="ECO:0000256" key="3">
    <source>
        <dbReference type="ARBA" id="ARBA00022448"/>
    </source>
</evidence>
<dbReference type="PRINTS" id="PR01023">
    <property type="entry name" value="NAFLGMOTY"/>
</dbReference>
<evidence type="ECO:0000256" key="5">
    <source>
        <dbReference type="ARBA" id="ARBA00022692"/>
    </source>
</evidence>
<evidence type="ECO:0000256" key="8">
    <source>
        <dbReference type="ARBA" id="ARBA00023136"/>
    </source>
</evidence>
<protein>
    <submittedName>
        <fullName evidence="14">Outer membrane protein OmpA</fullName>
    </submittedName>
</protein>
<keyword evidence="6" id="KW-0406">Ion transport</keyword>
<dbReference type="CDD" id="cd07185">
    <property type="entry name" value="OmpA_C-like"/>
    <property type="match status" value="1"/>
</dbReference>
<evidence type="ECO:0000256" key="4">
    <source>
        <dbReference type="ARBA" id="ARBA00022452"/>
    </source>
</evidence>
<feature type="domain" description="OmpA-like" evidence="13">
    <location>
        <begin position="197"/>
        <end position="315"/>
    </location>
</feature>
<dbReference type="KEGG" id="vag:N646_2913"/>